<dbReference type="Proteomes" id="UP000242699">
    <property type="component" value="Unassembled WGS sequence"/>
</dbReference>
<dbReference type="Pfam" id="PF13701">
    <property type="entry name" value="DDE_Tnp_1_4"/>
    <property type="match status" value="1"/>
</dbReference>
<accession>A0A2T2WWD8</accession>
<proteinExistence type="predicted"/>
<organism evidence="2 3">
    <name type="scientific">Sulfobacillus benefaciens</name>
    <dbReference type="NCBI Taxonomy" id="453960"/>
    <lineage>
        <taxon>Bacteria</taxon>
        <taxon>Bacillati</taxon>
        <taxon>Bacillota</taxon>
        <taxon>Clostridia</taxon>
        <taxon>Eubacteriales</taxon>
        <taxon>Clostridiales Family XVII. Incertae Sedis</taxon>
        <taxon>Sulfobacillus</taxon>
    </lineage>
</organism>
<protein>
    <recommendedName>
        <fullName evidence="1">Transposase DDE domain-containing protein</fullName>
    </recommendedName>
</protein>
<gene>
    <name evidence="2" type="ORF">C7B43_13800</name>
</gene>
<evidence type="ECO:0000259" key="1">
    <source>
        <dbReference type="Pfam" id="PF13701"/>
    </source>
</evidence>
<evidence type="ECO:0000313" key="3">
    <source>
        <dbReference type="Proteomes" id="UP000242699"/>
    </source>
</evidence>
<evidence type="ECO:0000313" key="2">
    <source>
        <dbReference type="EMBL" id="PSR26545.1"/>
    </source>
</evidence>
<dbReference type="InterPro" id="IPR025668">
    <property type="entry name" value="Tnp_DDE_dom"/>
</dbReference>
<reference evidence="2 3" key="1">
    <citation type="journal article" date="2014" name="BMC Genomics">
        <title>Comparison of environmental and isolate Sulfobacillus genomes reveals diverse carbon, sulfur, nitrogen, and hydrogen metabolisms.</title>
        <authorList>
            <person name="Justice N.B."/>
            <person name="Norman A."/>
            <person name="Brown C.T."/>
            <person name="Singh A."/>
            <person name="Thomas B.C."/>
            <person name="Banfield J.F."/>
        </authorList>
    </citation>
    <scope>NUCLEOTIDE SEQUENCE [LARGE SCALE GENOMIC DNA]</scope>
    <source>
        <strain evidence="2">AMDSBA1</strain>
    </source>
</reference>
<comment type="caution">
    <text evidence="2">The sequence shown here is derived from an EMBL/GenBank/DDBJ whole genome shotgun (WGS) entry which is preliminary data.</text>
</comment>
<feature type="domain" description="Transposase DDE" evidence="1">
    <location>
        <begin position="248"/>
        <end position="372"/>
    </location>
</feature>
<name>A0A2T2WWD8_9FIRM</name>
<dbReference type="AlphaFoldDB" id="A0A2T2WWD8"/>
<sequence>MPIMTKRTIGDNDWLVTSQGGLGVIGQLLAATPLGAQLTASQVPEADHPDTSHRDVVFSVIGLLAQGQPDYDHIEAFRHDPFFALALSLDQVPSSPTLRQRLDQAATHEDTVHWNPLWQEATDTVLAPYINCHPIRIGGTPDVPLDVDVSPFDNGKTKKEGVSREGHADFLIKRNLRREAPEDWLALARAEGHAVTPREGKITYRGATMRSPRVGDDPERVVYEVVERTITAEGQTLLFPDIAVATYWTSLSQNPADILPWYPDHGTMEPYHSEYKTDMNLERLPSGKFATNQLILQIALLTFNLLRIMGQATLGNPHVPLRQPVVRRRLRTVIQNLVFCAARLIRHARREWACYARHNPWRHVLGSLYAQLT</sequence>
<dbReference type="EMBL" id="PXYT01000035">
    <property type="protein sequence ID" value="PSR26545.1"/>
    <property type="molecule type" value="Genomic_DNA"/>
</dbReference>